<organism evidence="2 3">
    <name type="scientific">Pristionchus mayeri</name>
    <dbReference type="NCBI Taxonomy" id="1317129"/>
    <lineage>
        <taxon>Eukaryota</taxon>
        <taxon>Metazoa</taxon>
        <taxon>Ecdysozoa</taxon>
        <taxon>Nematoda</taxon>
        <taxon>Chromadorea</taxon>
        <taxon>Rhabditida</taxon>
        <taxon>Rhabditina</taxon>
        <taxon>Diplogasteromorpha</taxon>
        <taxon>Diplogasteroidea</taxon>
        <taxon>Neodiplogasteridae</taxon>
        <taxon>Pristionchus</taxon>
    </lineage>
</organism>
<dbReference type="Proteomes" id="UP001328107">
    <property type="component" value="Unassembled WGS sequence"/>
</dbReference>
<dbReference type="PANTHER" id="PTHR47022:SF1">
    <property type="entry name" value="BTB AND MATH DOMAIN-CONTAINING PROTEIN 36-RELATED"/>
    <property type="match status" value="1"/>
</dbReference>
<dbReference type="InterPro" id="IPR000210">
    <property type="entry name" value="BTB/POZ_dom"/>
</dbReference>
<dbReference type="AlphaFoldDB" id="A0AAN5I6T5"/>
<gene>
    <name evidence="2" type="ORF">PMAYCL1PPCAC_24897</name>
</gene>
<dbReference type="SMART" id="SM00225">
    <property type="entry name" value="BTB"/>
    <property type="match status" value="1"/>
</dbReference>
<sequence length="215" mass="24549">MINAFNSLDASEIPSFIVSLICLSNQASNWSIELHAECLLIHPSNNQHIAEEGSRIINRDDNSLERHLLEWNKFIANKHGFVKDDSITVEVRFWISNMKGVKIVPQVNFTDPNEPCHDVALVIGGEKIYVNKGYLSLHSPVFKTIFFGDFAERNKAEVELKDVDCKEFLRMLKFLIYPSYSAITDANAANLLKLADRFQIMSIVDDIEQFLVDWS</sequence>
<feature type="domain" description="BTB" evidence="1">
    <location>
        <begin position="117"/>
        <end position="175"/>
    </location>
</feature>
<evidence type="ECO:0000313" key="2">
    <source>
        <dbReference type="EMBL" id="GMR54702.1"/>
    </source>
</evidence>
<accession>A0AAN5I6T5</accession>
<dbReference type="SUPFAM" id="SSF54695">
    <property type="entry name" value="POZ domain"/>
    <property type="match status" value="1"/>
</dbReference>
<dbReference type="EMBL" id="BTRK01000005">
    <property type="protein sequence ID" value="GMR54702.1"/>
    <property type="molecule type" value="Genomic_DNA"/>
</dbReference>
<dbReference type="PANTHER" id="PTHR47022">
    <property type="entry name" value="BTB AND MATH DOMAIN-CONTAINING PROTEIN 36-RELATED"/>
    <property type="match status" value="1"/>
</dbReference>
<evidence type="ECO:0000313" key="3">
    <source>
        <dbReference type="Proteomes" id="UP001328107"/>
    </source>
</evidence>
<proteinExistence type="predicted"/>
<name>A0AAN5I6T5_9BILA</name>
<dbReference type="Gene3D" id="3.30.710.10">
    <property type="entry name" value="Potassium Channel Kv1.1, Chain A"/>
    <property type="match status" value="1"/>
</dbReference>
<comment type="caution">
    <text evidence="2">The sequence shown here is derived from an EMBL/GenBank/DDBJ whole genome shotgun (WGS) entry which is preliminary data.</text>
</comment>
<reference evidence="3" key="1">
    <citation type="submission" date="2022-10" db="EMBL/GenBank/DDBJ databases">
        <title>Genome assembly of Pristionchus species.</title>
        <authorList>
            <person name="Yoshida K."/>
            <person name="Sommer R.J."/>
        </authorList>
    </citation>
    <scope>NUCLEOTIDE SEQUENCE [LARGE SCALE GENOMIC DNA]</scope>
    <source>
        <strain evidence="3">RS5460</strain>
    </source>
</reference>
<dbReference type="InterPro" id="IPR011333">
    <property type="entry name" value="SKP1/BTB/POZ_sf"/>
</dbReference>
<dbReference type="PROSITE" id="PS50097">
    <property type="entry name" value="BTB"/>
    <property type="match status" value="1"/>
</dbReference>
<feature type="non-terminal residue" evidence="2">
    <location>
        <position position="215"/>
    </location>
</feature>
<evidence type="ECO:0000259" key="1">
    <source>
        <dbReference type="PROSITE" id="PS50097"/>
    </source>
</evidence>
<dbReference type="Gene3D" id="2.60.210.10">
    <property type="entry name" value="Apoptosis, Tumor Necrosis Factor Receptor Associated Protein 2, Chain A"/>
    <property type="match status" value="1"/>
</dbReference>
<dbReference type="Pfam" id="PF00651">
    <property type="entry name" value="BTB"/>
    <property type="match status" value="1"/>
</dbReference>
<dbReference type="InterPro" id="IPR008974">
    <property type="entry name" value="TRAF-like"/>
</dbReference>
<dbReference type="CDD" id="cd18186">
    <property type="entry name" value="BTB_POZ_ZBTB_KLHL-like"/>
    <property type="match status" value="1"/>
</dbReference>
<keyword evidence="3" id="KW-1185">Reference proteome</keyword>
<protein>
    <recommendedName>
        <fullName evidence="1">BTB domain-containing protein</fullName>
    </recommendedName>
</protein>